<evidence type="ECO:0008006" key="3">
    <source>
        <dbReference type="Google" id="ProtNLM"/>
    </source>
</evidence>
<name>A0A2S1KQX8_9LACO</name>
<reference evidence="1 2" key="1">
    <citation type="submission" date="2017-04" db="EMBL/GenBank/DDBJ databases">
        <title>Weissella cibaria strain m2 complete genome.</title>
        <authorList>
            <person name="Pan Q."/>
            <person name="Tan M."/>
            <person name="Yao F."/>
            <person name="Su S."/>
        </authorList>
    </citation>
    <scope>NUCLEOTIDE SEQUENCE [LARGE SCALE GENOMIC DNA]</scope>
    <source>
        <strain evidence="1 2">M2</strain>
    </source>
</reference>
<sequence length="98" mass="10387">MAEFITASELADELHIDQTPEELATLGALIKDASAIVRGSISPDLTEADALVKAPEQFNRLVGSVATSLYYDRALTNGFSHGQMIILQQITGIVKGGA</sequence>
<proteinExistence type="predicted"/>
<evidence type="ECO:0000313" key="2">
    <source>
        <dbReference type="Proteomes" id="UP000244870"/>
    </source>
</evidence>
<dbReference type="RefSeq" id="WP_108730305.1">
    <property type="nucleotide sequence ID" value="NZ_CP020928.1"/>
</dbReference>
<dbReference type="Proteomes" id="UP000244870">
    <property type="component" value="Chromosome"/>
</dbReference>
<protein>
    <recommendedName>
        <fullName evidence="3">Phage gp6-like head-tail connector protein</fullName>
    </recommendedName>
</protein>
<gene>
    <name evidence="1" type="ORF">B6254_0968</name>
</gene>
<evidence type="ECO:0000313" key="1">
    <source>
        <dbReference type="EMBL" id="AWF95374.1"/>
    </source>
</evidence>
<dbReference type="EMBL" id="CP020928">
    <property type="protein sequence ID" value="AWF95374.1"/>
    <property type="molecule type" value="Genomic_DNA"/>
</dbReference>
<accession>A0A2S1KQX8</accession>
<dbReference type="AlphaFoldDB" id="A0A2S1KQX8"/>
<organism evidence="1 2">
    <name type="scientific">Weissella cibaria</name>
    <dbReference type="NCBI Taxonomy" id="137591"/>
    <lineage>
        <taxon>Bacteria</taxon>
        <taxon>Bacillati</taxon>
        <taxon>Bacillota</taxon>
        <taxon>Bacilli</taxon>
        <taxon>Lactobacillales</taxon>
        <taxon>Lactobacillaceae</taxon>
        <taxon>Weissella</taxon>
    </lineage>
</organism>